<sequence length="108" mass="12409">MLPKLEQFTMYEHGGSVNDLFEFSFALHKHSFPVLSHINLEMDFPVVTAFLAESKLIERISTITITTNHAKPRKIHDFLHLCARRGQSLLDIMAQVLSTSFIHIILDF</sequence>
<keyword evidence="2" id="KW-1185">Reference proteome</keyword>
<dbReference type="HOGENOM" id="CLU_2198688_0_0_1"/>
<dbReference type="OrthoDB" id="2447803at2759"/>
<evidence type="ECO:0000313" key="2">
    <source>
        <dbReference type="Proteomes" id="UP000054279"/>
    </source>
</evidence>
<proteinExistence type="predicted"/>
<dbReference type="Proteomes" id="UP000054279">
    <property type="component" value="Unassembled WGS sequence"/>
</dbReference>
<reference evidence="1 2" key="1">
    <citation type="submission" date="2014-06" db="EMBL/GenBank/DDBJ databases">
        <title>Evolutionary Origins and Diversification of the Mycorrhizal Mutualists.</title>
        <authorList>
            <consortium name="DOE Joint Genome Institute"/>
            <consortium name="Mycorrhizal Genomics Consortium"/>
            <person name="Kohler A."/>
            <person name="Kuo A."/>
            <person name="Nagy L.G."/>
            <person name="Floudas D."/>
            <person name="Copeland A."/>
            <person name="Barry K.W."/>
            <person name="Cichocki N."/>
            <person name="Veneault-Fourrey C."/>
            <person name="LaButti K."/>
            <person name="Lindquist E.A."/>
            <person name="Lipzen A."/>
            <person name="Lundell T."/>
            <person name="Morin E."/>
            <person name="Murat C."/>
            <person name="Riley R."/>
            <person name="Ohm R."/>
            <person name="Sun H."/>
            <person name="Tunlid A."/>
            <person name="Henrissat B."/>
            <person name="Grigoriev I.V."/>
            <person name="Hibbett D.S."/>
            <person name="Martin F."/>
        </authorList>
    </citation>
    <scope>NUCLEOTIDE SEQUENCE [LARGE SCALE GENOMIC DNA]</scope>
    <source>
        <strain evidence="1 2">SS14</strain>
    </source>
</reference>
<gene>
    <name evidence="1" type="ORF">M422DRAFT_253613</name>
</gene>
<dbReference type="AlphaFoldDB" id="A0A0C9VXF7"/>
<name>A0A0C9VXF7_SPHS4</name>
<accession>A0A0C9VXF7</accession>
<organism evidence="1 2">
    <name type="scientific">Sphaerobolus stellatus (strain SS14)</name>
    <dbReference type="NCBI Taxonomy" id="990650"/>
    <lineage>
        <taxon>Eukaryota</taxon>
        <taxon>Fungi</taxon>
        <taxon>Dikarya</taxon>
        <taxon>Basidiomycota</taxon>
        <taxon>Agaricomycotina</taxon>
        <taxon>Agaricomycetes</taxon>
        <taxon>Phallomycetidae</taxon>
        <taxon>Geastrales</taxon>
        <taxon>Sphaerobolaceae</taxon>
        <taxon>Sphaerobolus</taxon>
    </lineage>
</organism>
<protein>
    <submittedName>
        <fullName evidence="1">Uncharacterized protein</fullName>
    </submittedName>
</protein>
<dbReference type="EMBL" id="KN837125">
    <property type="protein sequence ID" value="KIJ43111.1"/>
    <property type="molecule type" value="Genomic_DNA"/>
</dbReference>
<evidence type="ECO:0000313" key="1">
    <source>
        <dbReference type="EMBL" id="KIJ43111.1"/>
    </source>
</evidence>